<organism evidence="7 8">
    <name type="scientific">Testicularia cyperi</name>
    <dbReference type="NCBI Taxonomy" id="1882483"/>
    <lineage>
        <taxon>Eukaryota</taxon>
        <taxon>Fungi</taxon>
        <taxon>Dikarya</taxon>
        <taxon>Basidiomycota</taxon>
        <taxon>Ustilaginomycotina</taxon>
        <taxon>Ustilaginomycetes</taxon>
        <taxon>Ustilaginales</taxon>
        <taxon>Anthracoideaceae</taxon>
        <taxon>Testicularia</taxon>
    </lineage>
</organism>
<dbReference type="PANTHER" id="PTHR19865:SF0">
    <property type="entry name" value="U3 SMALL NUCLEOLAR RNA-INTERACTING PROTEIN 2"/>
    <property type="match status" value="1"/>
</dbReference>
<dbReference type="PROSITE" id="PS50082">
    <property type="entry name" value="WD_REPEATS_2"/>
    <property type="match status" value="4"/>
</dbReference>
<dbReference type="Proteomes" id="UP000246740">
    <property type="component" value="Unassembled WGS sequence"/>
</dbReference>
<name>A0A317XMU4_9BASI</name>
<comment type="subcellular location">
    <subcellularLocation>
        <location evidence="1">Nucleus</location>
    </subcellularLocation>
</comment>
<dbReference type="SMART" id="SM00320">
    <property type="entry name" value="WD40"/>
    <property type="match status" value="6"/>
</dbReference>
<dbReference type="AlphaFoldDB" id="A0A317XMU4"/>
<evidence type="ECO:0000256" key="2">
    <source>
        <dbReference type="ARBA" id="ARBA00022574"/>
    </source>
</evidence>
<feature type="region of interest" description="Disordered" evidence="6">
    <location>
        <begin position="1"/>
        <end position="83"/>
    </location>
</feature>
<dbReference type="InterPro" id="IPR015943">
    <property type="entry name" value="WD40/YVTN_repeat-like_dom_sf"/>
</dbReference>
<dbReference type="SUPFAM" id="SSF50978">
    <property type="entry name" value="WD40 repeat-like"/>
    <property type="match status" value="1"/>
</dbReference>
<keyword evidence="8" id="KW-1185">Reference proteome</keyword>
<evidence type="ECO:0000256" key="5">
    <source>
        <dbReference type="PROSITE-ProRule" id="PRU00221"/>
    </source>
</evidence>
<keyword evidence="3" id="KW-0677">Repeat</keyword>
<evidence type="ECO:0000313" key="7">
    <source>
        <dbReference type="EMBL" id="PWY99197.1"/>
    </source>
</evidence>
<feature type="repeat" description="WD" evidence="5">
    <location>
        <begin position="386"/>
        <end position="427"/>
    </location>
</feature>
<dbReference type="InterPro" id="IPR039241">
    <property type="entry name" value="Rrp9-like"/>
</dbReference>
<dbReference type="GO" id="GO:0034511">
    <property type="term" value="F:U3 snoRNA binding"/>
    <property type="evidence" value="ECO:0007669"/>
    <property type="project" value="InterPro"/>
</dbReference>
<feature type="compositionally biased region" description="Acidic residues" evidence="6">
    <location>
        <begin position="681"/>
        <end position="693"/>
    </location>
</feature>
<evidence type="ECO:0000256" key="6">
    <source>
        <dbReference type="SAM" id="MobiDB-lite"/>
    </source>
</evidence>
<dbReference type="EMBL" id="KZ819196">
    <property type="protein sequence ID" value="PWY99197.1"/>
    <property type="molecule type" value="Genomic_DNA"/>
</dbReference>
<gene>
    <name evidence="7" type="ORF">BCV70DRAFT_201401</name>
</gene>
<feature type="region of interest" description="Disordered" evidence="6">
    <location>
        <begin position="251"/>
        <end position="292"/>
    </location>
</feature>
<sequence length="757" mass="80928">MPDAFFQKKRKRTSGGGSGAGASSSSAGRGRARGSNIRTSGSRNGKAPRAGPSRMRGKQVDSDEEGTDDDDAAEPGTGIEDMDLQHRYDGALNSEEEAELAETPAEARVRLAKMYLEGLKGDALEARGVGYGGEDEDGADGDDFFESDAAIGFADAAQADRENIAARLQKDLAEQSGNISMFIADRLATPDSYDYSNTMLAVRGHRLSVTSAIVSNDAKSLFTASKDGHIIRWRLRDGKLLRVLPKRAKVLDDQGRPLPPPKNARSKTSGAARRRERMSKGKSRAGADPGSLSSASAVAAASTSSATAAATNGIVPHASASSNASTYLPVGEDEGHTDEVWTLSISSDGQYLASGGKDKRICIWSLRATDEATGAVTPEERFVKALGGHKDSISALCFRSGSQELYTASLDRTLKLFDVKQLSYIETLFGHQEAILSLSALRAETAVTAGGRDRTCRYWKIREESQLVFRAGIKSKLREVMEGGELARIATGSSTSGQKPSTLNSPIEAMEGSVECVSMIDAHHFISGGDSGTISLWHLNKKKPLFSVPVAHGHQVTKSETEGEIKTPRWITALASLPYSDVFASGSWDGRVRLWALVPGGPSGSMRSFRPLFHLDVPGVINSLQMVLPPLSSVVIAESEHKDTDKEDETSSSPSGLVSTTAVDPKEWKRTRGLLQSLDSDHDDDDSNSDDDNTSTASSSAPTPQRYTKLTSIRGTKSNIPPLLIAGVGQEPKFGRWIKVATKNGAVVVPLHLKSHE</sequence>
<feature type="repeat" description="WD" evidence="5">
    <location>
        <begin position="333"/>
        <end position="374"/>
    </location>
</feature>
<reference evidence="7 8" key="1">
    <citation type="journal article" date="2018" name="Mol. Biol. Evol.">
        <title>Broad Genomic Sampling Reveals a Smut Pathogenic Ancestry of the Fungal Clade Ustilaginomycotina.</title>
        <authorList>
            <person name="Kijpornyongpan T."/>
            <person name="Mondo S.J."/>
            <person name="Barry K."/>
            <person name="Sandor L."/>
            <person name="Lee J."/>
            <person name="Lipzen A."/>
            <person name="Pangilinan J."/>
            <person name="LaButti K."/>
            <person name="Hainaut M."/>
            <person name="Henrissat B."/>
            <person name="Grigoriev I.V."/>
            <person name="Spatafora J.W."/>
            <person name="Aime M.C."/>
        </authorList>
    </citation>
    <scope>NUCLEOTIDE SEQUENCE [LARGE SCALE GENOMIC DNA]</scope>
    <source>
        <strain evidence="7 8">MCA 3645</strain>
    </source>
</reference>
<evidence type="ECO:0000256" key="3">
    <source>
        <dbReference type="ARBA" id="ARBA00022737"/>
    </source>
</evidence>
<evidence type="ECO:0000256" key="4">
    <source>
        <dbReference type="ARBA" id="ARBA00023242"/>
    </source>
</evidence>
<keyword evidence="2 5" id="KW-0853">WD repeat</keyword>
<feature type="compositionally biased region" description="Low complexity" evidence="6">
    <location>
        <begin position="21"/>
        <end position="35"/>
    </location>
</feature>
<feature type="region of interest" description="Disordered" evidence="6">
    <location>
        <begin position="676"/>
        <end position="709"/>
    </location>
</feature>
<dbReference type="STRING" id="1882483.A0A317XMU4"/>
<evidence type="ECO:0000256" key="1">
    <source>
        <dbReference type="ARBA" id="ARBA00004123"/>
    </source>
</evidence>
<dbReference type="InterPro" id="IPR001680">
    <property type="entry name" value="WD40_rpt"/>
</dbReference>
<feature type="region of interest" description="Disordered" evidence="6">
    <location>
        <begin position="639"/>
        <end position="663"/>
    </location>
</feature>
<dbReference type="PROSITE" id="PS50294">
    <property type="entry name" value="WD_REPEATS_REGION"/>
    <property type="match status" value="2"/>
</dbReference>
<dbReference type="FunCoup" id="A0A317XMU4">
    <property type="interactions" value="528"/>
</dbReference>
<keyword evidence="4" id="KW-0539">Nucleus</keyword>
<dbReference type="FunFam" id="2.130.10.10:FF:000899">
    <property type="entry name" value="Chromosome 15, whole genome shotgun sequence"/>
    <property type="match status" value="1"/>
</dbReference>
<dbReference type="InParanoid" id="A0A317XMU4"/>
<feature type="repeat" description="WD" evidence="5">
    <location>
        <begin position="428"/>
        <end position="469"/>
    </location>
</feature>
<protein>
    <submittedName>
        <fullName evidence="7">WD40 repeat-like protein</fullName>
    </submittedName>
</protein>
<evidence type="ECO:0000313" key="8">
    <source>
        <dbReference type="Proteomes" id="UP000246740"/>
    </source>
</evidence>
<accession>A0A317XMU4</accession>
<dbReference type="Pfam" id="PF00400">
    <property type="entry name" value="WD40"/>
    <property type="match status" value="5"/>
</dbReference>
<feature type="repeat" description="WD" evidence="5">
    <location>
        <begin position="202"/>
        <end position="243"/>
    </location>
</feature>
<feature type="compositionally biased region" description="Acidic residues" evidence="6">
    <location>
        <begin position="62"/>
        <end position="73"/>
    </location>
</feature>
<dbReference type="GO" id="GO:0032040">
    <property type="term" value="C:small-subunit processome"/>
    <property type="evidence" value="ECO:0007669"/>
    <property type="project" value="TreeGrafter"/>
</dbReference>
<proteinExistence type="predicted"/>
<dbReference type="PANTHER" id="PTHR19865">
    <property type="entry name" value="U3 SMALL NUCLEOLAR RNA INTERACTING PROTEIN 2"/>
    <property type="match status" value="1"/>
</dbReference>
<feature type="compositionally biased region" description="Basic residues" evidence="6">
    <location>
        <begin position="272"/>
        <end position="283"/>
    </location>
</feature>
<feature type="compositionally biased region" description="Polar residues" evidence="6">
    <location>
        <begin position="651"/>
        <end position="662"/>
    </location>
</feature>
<dbReference type="Gene3D" id="2.130.10.10">
    <property type="entry name" value="YVTN repeat-like/Quinoprotein amine dehydrogenase"/>
    <property type="match status" value="2"/>
</dbReference>
<dbReference type="InterPro" id="IPR036322">
    <property type="entry name" value="WD40_repeat_dom_sf"/>
</dbReference>
<dbReference type="OrthoDB" id="189968at2759"/>